<dbReference type="GO" id="GO:0005829">
    <property type="term" value="C:cytosol"/>
    <property type="evidence" value="ECO:0007669"/>
    <property type="project" value="TreeGrafter"/>
</dbReference>
<evidence type="ECO:0000256" key="13">
    <source>
        <dbReference type="RuleBase" id="RU003874"/>
    </source>
</evidence>
<dbReference type="InterPro" id="IPR036266">
    <property type="entry name" value="SecA_Wing/Scaffold_sf"/>
</dbReference>
<dbReference type="Pfam" id="PF01043">
    <property type="entry name" value="SecA_PP_bind"/>
    <property type="match status" value="1"/>
</dbReference>
<dbReference type="SMART" id="SM00957">
    <property type="entry name" value="SecA_DEAD"/>
    <property type="match status" value="1"/>
</dbReference>
<evidence type="ECO:0000256" key="1">
    <source>
        <dbReference type="ARBA" id="ARBA00007650"/>
    </source>
</evidence>
<evidence type="ECO:0000256" key="5">
    <source>
        <dbReference type="ARBA" id="ARBA00022519"/>
    </source>
</evidence>
<dbReference type="SUPFAM" id="SSF52540">
    <property type="entry name" value="P-loop containing nucleoside triphosphate hydrolases"/>
    <property type="match status" value="2"/>
</dbReference>
<keyword evidence="9 12" id="KW-1278">Translocase</keyword>
<keyword evidence="18" id="KW-1185">Reference proteome</keyword>
<evidence type="ECO:0000256" key="4">
    <source>
        <dbReference type="ARBA" id="ARBA00022490"/>
    </source>
</evidence>
<dbReference type="PROSITE" id="PS51194">
    <property type="entry name" value="HELICASE_CTER"/>
    <property type="match status" value="1"/>
</dbReference>
<comment type="subunit">
    <text evidence="12">Monomer and homodimer. Part of the essential Sec protein translocation apparatus which comprises SecA, SecYEG and auxiliary proteins SecDF-YajC and YidC.</text>
</comment>
<feature type="binding site" evidence="12">
    <location>
        <position position="514"/>
    </location>
    <ligand>
        <name>ATP</name>
        <dbReference type="ChEBI" id="CHEBI:30616"/>
    </ligand>
</feature>
<keyword evidence="10 12" id="KW-0811">Translocation</keyword>
<dbReference type="KEGG" id="kso:CKSOR_00547"/>
<dbReference type="InterPro" id="IPR001650">
    <property type="entry name" value="Helicase_C-like"/>
</dbReference>
<dbReference type="GO" id="GO:0017038">
    <property type="term" value="P:protein import"/>
    <property type="evidence" value="ECO:0007669"/>
    <property type="project" value="InterPro"/>
</dbReference>
<evidence type="ECO:0000259" key="15">
    <source>
        <dbReference type="PROSITE" id="PS51194"/>
    </source>
</evidence>
<keyword evidence="11 12" id="KW-0472">Membrane</keyword>
<dbReference type="InterPro" id="IPR014001">
    <property type="entry name" value="Helicase_ATP-bd"/>
</dbReference>
<dbReference type="HAMAP" id="MF_01382">
    <property type="entry name" value="SecA"/>
    <property type="match status" value="1"/>
</dbReference>
<evidence type="ECO:0000259" key="14">
    <source>
        <dbReference type="PROSITE" id="PS51192"/>
    </source>
</evidence>
<dbReference type="InterPro" id="IPR020937">
    <property type="entry name" value="SecA_CS"/>
</dbReference>
<dbReference type="RefSeq" id="WP_108674054.1">
    <property type="nucleotide sequence ID" value="NZ_CP025628.1"/>
</dbReference>
<evidence type="ECO:0000256" key="6">
    <source>
        <dbReference type="ARBA" id="ARBA00022741"/>
    </source>
</evidence>
<protein>
    <recommendedName>
        <fullName evidence="12 13">Protein translocase subunit SecA</fullName>
        <ecNumber evidence="12">7.4.2.8</ecNumber>
    </recommendedName>
</protein>
<evidence type="ECO:0000259" key="16">
    <source>
        <dbReference type="PROSITE" id="PS51196"/>
    </source>
</evidence>
<dbReference type="PROSITE" id="PS51192">
    <property type="entry name" value="HELICASE_ATP_BIND_1"/>
    <property type="match status" value="1"/>
</dbReference>
<dbReference type="Gene3D" id="3.40.50.300">
    <property type="entry name" value="P-loop containing nucleotide triphosphate hydrolases"/>
    <property type="match status" value="2"/>
</dbReference>
<dbReference type="CDD" id="cd17928">
    <property type="entry name" value="DEXDc_SecA"/>
    <property type="match status" value="1"/>
</dbReference>
<dbReference type="Gene3D" id="3.90.1440.10">
    <property type="entry name" value="SecA, preprotein cross-linking domain"/>
    <property type="match status" value="1"/>
</dbReference>
<dbReference type="GO" id="GO:0043952">
    <property type="term" value="P:protein transport by the Sec complex"/>
    <property type="evidence" value="ECO:0007669"/>
    <property type="project" value="UniProtKB-ARBA"/>
</dbReference>
<dbReference type="InterPro" id="IPR011115">
    <property type="entry name" value="SecA_DEAD"/>
</dbReference>
<sequence>MILSSFFKKVFVSRNQKLLNKYQKILSNINFLEISISALSNNELKEKTIYLKNRYIAGESLDELLPEAFAIVREVSKRVLNMRHFDVQIIGGIALHFCKIAEMRTGEGKTLVATLPVYLNALAGKGVHVITVNDYLARRDAEWMSKIYNFLGMSVGTIVSQQSDYEKKLAYQADITYGTNNEFGFDYLRDNMEISIDNKRQRGLFYAIVDEVDSILIDESRTPLIISGQAENNTDIYNLIDKISHFLKKMPYEPKKNAVEPQGDFWIDEKNNQVYLSESGQEVAEKMLIKFNLLSKEESLYDPKNLSLMHHLINSLRAYNLFFKNQHYVVKNNEVIIVDEFTGRLMHGRRWSDGLHQAIEAKEKVSIKSDNKTLASITFQNYFRIYEKLSGMTGTADTEAYEFQEIYNLETVIIPTNKNMIRKDENDKVFRTKEEKFHAIISDIKSCYEKGQPVLVGTTNIENSEFLSNKLKLENLPHNILNAKQHLREANIIAEAGKIKCITIATNMAGRGTDIVLGGNIDKYINHIKNDSILNESEKSQALNKLYLEHELESKKVKNLGGLRVIGTERHDSRRIDNQLRGRSGRQGDPGSSIFYLSLEDPLMKIFSGDKISSIMEKLKLPKYEAIEAKMVNKAIESAQRRVERFNFDIRKHLLEYDDIDNEQRRTLYKQRDEIINASPEEIRIIIDNIIKDVVTNLYHEYIIPNSYRENWNLQDLEKTMYIELGIKLDIQDIINTNPHISEEKLLQFIIFEINNYYKNKISKSWVEIEKITFLETIDLFWRDHLSDLEYLRQGIHLRGYAQKNPIQEYKKDAFYLFSNMLNNIYQKLVKNLMKLSYEYFNNQINSNININDSINRIINTEKNENLQLGRNEKCYCKSGKKYKFCHGSGN</sequence>
<evidence type="ECO:0000313" key="18">
    <source>
        <dbReference type="Proteomes" id="UP000266796"/>
    </source>
</evidence>
<organism evidence="17 18">
    <name type="scientific">Candidatus Kinetoplastidibacterium kentomonadis</name>
    <dbReference type="NCBI Taxonomy" id="1576550"/>
    <lineage>
        <taxon>Bacteria</taxon>
        <taxon>Pseudomonadati</taxon>
        <taxon>Pseudomonadota</taxon>
        <taxon>Betaproteobacteria</taxon>
        <taxon>Candidatus Kinetoplastidibacterium</taxon>
    </lineage>
</organism>
<keyword evidence="2 12" id="KW-0813">Transport</keyword>
<evidence type="ECO:0000256" key="2">
    <source>
        <dbReference type="ARBA" id="ARBA00022448"/>
    </source>
</evidence>
<keyword evidence="3 12" id="KW-1003">Cell membrane</keyword>
<evidence type="ECO:0000256" key="11">
    <source>
        <dbReference type="ARBA" id="ARBA00023136"/>
    </source>
</evidence>
<feature type="binding site" evidence="12">
    <location>
        <position position="88"/>
    </location>
    <ligand>
        <name>ATP</name>
        <dbReference type="ChEBI" id="CHEBI:30616"/>
    </ligand>
</feature>
<proteinExistence type="inferred from homology"/>
<dbReference type="GO" id="GO:0005886">
    <property type="term" value="C:plasma membrane"/>
    <property type="evidence" value="ECO:0007669"/>
    <property type="project" value="UniProtKB-SubCell"/>
</dbReference>
<dbReference type="Pfam" id="PF21090">
    <property type="entry name" value="P-loop_SecA"/>
    <property type="match status" value="1"/>
</dbReference>
<dbReference type="Pfam" id="PF07516">
    <property type="entry name" value="SecA_SW"/>
    <property type="match status" value="1"/>
</dbReference>
<dbReference type="AlphaFoldDB" id="A0A3S7JAF4"/>
<comment type="subcellular location">
    <subcellularLocation>
        <location evidence="12">Cell membrane</location>
        <topology evidence="12">Peripheral membrane protein</topology>
        <orientation evidence="12">Cytoplasmic side</orientation>
    </subcellularLocation>
    <subcellularLocation>
        <location evidence="12">Cytoplasm</location>
    </subcellularLocation>
    <text evidence="12">Distribution is 50-50.</text>
</comment>
<dbReference type="EC" id="7.4.2.8" evidence="12"/>
<dbReference type="SUPFAM" id="SSF81767">
    <property type="entry name" value="Pre-protein crosslinking domain of SecA"/>
    <property type="match status" value="1"/>
</dbReference>
<keyword evidence="7 12" id="KW-0067">ATP-binding</keyword>
<comment type="similarity">
    <text evidence="1 12 13">Belongs to the SecA family.</text>
</comment>
<feature type="domain" description="Helicase C-terminal" evidence="15">
    <location>
        <begin position="443"/>
        <end position="644"/>
    </location>
</feature>
<dbReference type="GO" id="GO:0065002">
    <property type="term" value="P:intracellular protein transmembrane transport"/>
    <property type="evidence" value="ECO:0007669"/>
    <property type="project" value="UniProtKB-UniRule"/>
</dbReference>
<keyword evidence="8 12" id="KW-0653">Protein transport</keyword>
<feature type="binding site" evidence="12">
    <location>
        <begin position="106"/>
        <end position="110"/>
    </location>
    <ligand>
        <name>ATP</name>
        <dbReference type="ChEBI" id="CHEBI:30616"/>
    </ligand>
</feature>
<dbReference type="CDD" id="cd18803">
    <property type="entry name" value="SF2_C_secA"/>
    <property type="match status" value="1"/>
</dbReference>
<dbReference type="FunFam" id="3.40.50.300:FF:000113">
    <property type="entry name" value="Preprotein translocase subunit SecA"/>
    <property type="match status" value="1"/>
</dbReference>
<dbReference type="InterPro" id="IPR027417">
    <property type="entry name" value="P-loop_NTPase"/>
</dbReference>
<evidence type="ECO:0000313" key="17">
    <source>
        <dbReference type="EMBL" id="AWD32653.1"/>
    </source>
</evidence>
<keyword evidence="5" id="KW-0997">Cell inner membrane</keyword>
<feature type="domain" description="Helicase ATP-binding" evidence="14">
    <location>
        <begin position="90"/>
        <end position="235"/>
    </location>
</feature>
<dbReference type="GO" id="GO:0008564">
    <property type="term" value="F:protein-exporting ATPase activity"/>
    <property type="evidence" value="ECO:0007669"/>
    <property type="project" value="UniProtKB-EC"/>
</dbReference>
<dbReference type="InterPro" id="IPR044722">
    <property type="entry name" value="SecA_SF2_C"/>
</dbReference>
<dbReference type="Pfam" id="PF07517">
    <property type="entry name" value="SecA_DEAD"/>
    <property type="match status" value="1"/>
</dbReference>
<dbReference type="GO" id="GO:0031522">
    <property type="term" value="C:cell envelope Sec protein transport complex"/>
    <property type="evidence" value="ECO:0007669"/>
    <property type="project" value="TreeGrafter"/>
</dbReference>
<evidence type="ECO:0000256" key="3">
    <source>
        <dbReference type="ARBA" id="ARBA00022475"/>
    </source>
</evidence>
<dbReference type="SUPFAM" id="SSF81886">
    <property type="entry name" value="Helical scaffold and wing domains of SecA"/>
    <property type="match status" value="1"/>
</dbReference>
<dbReference type="InterPro" id="IPR036670">
    <property type="entry name" value="SecA_X-link_sf"/>
</dbReference>
<dbReference type="InterPro" id="IPR000185">
    <property type="entry name" value="SecA"/>
</dbReference>
<name>A0A3S7JAF4_9PROT</name>
<dbReference type="PROSITE" id="PS01312">
    <property type="entry name" value="SECA"/>
    <property type="match status" value="1"/>
</dbReference>
<evidence type="ECO:0000256" key="9">
    <source>
        <dbReference type="ARBA" id="ARBA00022967"/>
    </source>
</evidence>
<dbReference type="Gene3D" id="1.10.3060.10">
    <property type="entry name" value="Helical scaffold and wing domains of SecA"/>
    <property type="match status" value="1"/>
</dbReference>
<evidence type="ECO:0000256" key="10">
    <source>
        <dbReference type="ARBA" id="ARBA00023010"/>
    </source>
</evidence>
<dbReference type="InterPro" id="IPR014018">
    <property type="entry name" value="SecA_motor_DEAD"/>
</dbReference>
<accession>A0A3S7JAF4</accession>
<dbReference type="PRINTS" id="PR00906">
    <property type="entry name" value="SECA"/>
</dbReference>
<dbReference type="EMBL" id="CP025628">
    <property type="protein sequence ID" value="AWD32653.1"/>
    <property type="molecule type" value="Genomic_DNA"/>
</dbReference>
<evidence type="ECO:0000256" key="12">
    <source>
        <dbReference type="HAMAP-Rule" id="MF_01382"/>
    </source>
</evidence>
<dbReference type="InterPro" id="IPR011130">
    <property type="entry name" value="SecA_preprotein_X-link_dom"/>
</dbReference>
<dbReference type="SMART" id="SM00958">
    <property type="entry name" value="SecA_PP_bind"/>
    <property type="match status" value="1"/>
</dbReference>
<feature type="domain" description="SecA family profile" evidence="16">
    <location>
        <begin position="4"/>
        <end position="628"/>
    </location>
</feature>
<dbReference type="PROSITE" id="PS51196">
    <property type="entry name" value="SECA_MOTOR_DEAD"/>
    <property type="match status" value="1"/>
</dbReference>
<evidence type="ECO:0000256" key="7">
    <source>
        <dbReference type="ARBA" id="ARBA00022840"/>
    </source>
</evidence>
<dbReference type="FunFam" id="3.90.1440.10:FF:000001">
    <property type="entry name" value="Preprotein translocase subunit SecA"/>
    <property type="match status" value="1"/>
</dbReference>
<dbReference type="PANTHER" id="PTHR30612:SF0">
    <property type="entry name" value="CHLOROPLAST PROTEIN-TRANSPORTING ATPASE"/>
    <property type="match status" value="1"/>
</dbReference>
<dbReference type="GO" id="GO:0006605">
    <property type="term" value="P:protein targeting"/>
    <property type="evidence" value="ECO:0007669"/>
    <property type="project" value="UniProtKB-UniRule"/>
</dbReference>
<keyword evidence="4 12" id="KW-0963">Cytoplasm</keyword>
<reference evidence="17 18" key="1">
    <citation type="journal article" date="2018" name="Parasitology">
        <title>The reduced genome of Candidatus Kinetoplastibacterium sorsogonicusi, the endosymbiont of Kentomonas sorsogonicus (Trypanosomatidae): loss of the haem-synthesis pathway.</title>
        <authorList>
            <person name="Silva F.M."/>
            <person name="Kostygov A.Y."/>
            <person name="Spodareva V.V."/>
            <person name="Butenko A."/>
            <person name="Tossou R."/>
            <person name="Lukes J."/>
            <person name="Yurchenko V."/>
            <person name="Alves J.M.P."/>
        </authorList>
    </citation>
    <scope>NUCLEOTIDE SEQUENCE [LARGE SCALE GENOMIC DNA]</scope>
    <source>
        <strain evidence="17 18">MF-08</strain>
    </source>
</reference>
<dbReference type="GO" id="GO:0005524">
    <property type="term" value="F:ATP binding"/>
    <property type="evidence" value="ECO:0007669"/>
    <property type="project" value="UniProtKB-UniRule"/>
</dbReference>
<keyword evidence="6 12" id="KW-0547">Nucleotide-binding</keyword>
<dbReference type="NCBIfam" id="TIGR00963">
    <property type="entry name" value="secA"/>
    <property type="match status" value="1"/>
</dbReference>
<dbReference type="Proteomes" id="UP000266796">
    <property type="component" value="Chromosome"/>
</dbReference>
<dbReference type="NCBIfam" id="NF009538">
    <property type="entry name" value="PRK12904.1"/>
    <property type="match status" value="1"/>
</dbReference>
<evidence type="ECO:0000256" key="8">
    <source>
        <dbReference type="ARBA" id="ARBA00022927"/>
    </source>
</evidence>
<comment type="catalytic activity">
    <reaction evidence="12">
        <text>ATP + H2O + cellular proteinSide 1 = ADP + phosphate + cellular proteinSide 2.</text>
        <dbReference type="EC" id="7.4.2.8"/>
    </reaction>
</comment>
<dbReference type="OrthoDB" id="9805579at2"/>
<comment type="function">
    <text evidence="12">Part of the Sec protein translocase complex. Interacts with the SecYEG preprotein conducting channel. Has a central role in coupling the hydrolysis of ATP to the transfer of proteins into and across the cell membrane, serving both as a receptor for the preprotein-SecB complex and as an ATP-driven molecular motor driving the stepwise translocation of polypeptide chains across the membrane.</text>
</comment>
<dbReference type="InterPro" id="IPR011116">
    <property type="entry name" value="SecA_Wing/Scaffold"/>
</dbReference>
<gene>
    <name evidence="12 17" type="primary">secA</name>
    <name evidence="17" type="ORF">CKSOR_00547</name>
</gene>
<dbReference type="PANTHER" id="PTHR30612">
    <property type="entry name" value="SECA INNER MEMBRANE COMPONENT OF SEC PROTEIN SECRETION SYSTEM"/>
    <property type="match status" value="1"/>
</dbReference>